<gene>
    <name evidence="2" type="ORF">Cni_G02427</name>
</gene>
<name>A0AAQ3Q2Q9_9LILI</name>
<dbReference type="PANTHER" id="PTHR31115">
    <property type="entry name" value="OS05G0107300 PROTEIN"/>
    <property type="match status" value="1"/>
</dbReference>
<evidence type="ECO:0000313" key="3">
    <source>
        <dbReference type="Proteomes" id="UP001327560"/>
    </source>
</evidence>
<keyword evidence="3" id="KW-1185">Reference proteome</keyword>
<evidence type="ECO:0000256" key="1">
    <source>
        <dbReference type="SAM" id="MobiDB-lite"/>
    </source>
</evidence>
<organism evidence="2 3">
    <name type="scientific">Canna indica</name>
    <name type="common">Indian-shot</name>
    <dbReference type="NCBI Taxonomy" id="4628"/>
    <lineage>
        <taxon>Eukaryota</taxon>
        <taxon>Viridiplantae</taxon>
        <taxon>Streptophyta</taxon>
        <taxon>Embryophyta</taxon>
        <taxon>Tracheophyta</taxon>
        <taxon>Spermatophyta</taxon>
        <taxon>Magnoliopsida</taxon>
        <taxon>Liliopsida</taxon>
        <taxon>Zingiberales</taxon>
        <taxon>Cannaceae</taxon>
        <taxon>Canna</taxon>
    </lineage>
</organism>
<dbReference type="PANTHER" id="PTHR31115:SF3">
    <property type="entry name" value="EXPRESSED PROTEIN"/>
    <property type="match status" value="1"/>
</dbReference>
<dbReference type="AlphaFoldDB" id="A0AAQ3Q2Q9"/>
<accession>A0AAQ3Q2Q9</accession>
<protein>
    <submittedName>
        <fullName evidence="2">Uncharacterized protein</fullName>
    </submittedName>
</protein>
<proteinExistence type="predicted"/>
<feature type="compositionally biased region" description="Polar residues" evidence="1">
    <location>
        <begin position="107"/>
        <end position="131"/>
    </location>
</feature>
<feature type="region of interest" description="Disordered" evidence="1">
    <location>
        <begin position="92"/>
        <end position="149"/>
    </location>
</feature>
<sequence length="881" mass="99225">MRETLATASFPEQLMDAKDCNAIGRSSGHVHKDKNVSRFANGVCRLPKENVKKLPCAEGLEKSKITKKCLVKNSDAPMSTFLFGLPNGDCQSKRGAQQKRGGRPRMNNYTFSFRSSECGENSPNRTANKNFLPQEERSNPKNSGGPQHVSNLNSVNWVINHKHSISEWSSLQSLPQLVRKGFCKRSHRTRRLNLSTLTSSHYGFFSLDTANEPISSKNNPRFTRQESSDKVQKIKSKVEQTFTKGLTKSEEIGIADNEPKETSKSEVKINVKQYAQKAFALRLPSRKTKPIYHKDLEYDEQRQIQTVLGSISVGSQLHALDNVATSSQQISREVDSEEAERKCGCLPMKNISEQRKHLLSWLSMNNDSPELSGNIKSPMNYLVPKKYCYLMTVSLFLPGKPIDDKEALLASAEDALDRTSACQNTFWKKIEPVFRYISTDDVTFLNEQDDLKNSPLPDSYSSVTNVISFDESAKDQRLVCQEEQEQLFGCIGTSRRIPLSQVLLSAIIVDEDFNNMNYSNSNKEEDLHDQPSNHGYGSTDALLEARTSLSESEYSQMGLDDRILLELNSIGIYPNLSTHPEQTEDQGVDAELNTLEEELRVKDIVEKLKKRVDEARMSEQRELESIAMDRLVIKAYEKYMASCDPKASGSKAMREHKKNTALGIARQVLTLRQRFEETGVSCFDDPAFKDIFYSFSSCSGDAECIKNRGNEQLSNYISNYNFNSNTRRRTTKMDQGVADGDKSCDGLHSSEEMLFKEQSLSNKMYKRKRKPLLDTVVGNPAHFSSQTPPGLANSFFNITKRKRSRRGQGTREKNKDVSATNNLNYHEAIGQSNLQLLDTDGADVDQGIASWLSIDEEGLKGDDFDGLKVPADDISNLDMPW</sequence>
<feature type="compositionally biased region" description="Polar residues" evidence="1">
    <location>
        <begin position="140"/>
        <end position="149"/>
    </location>
</feature>
<dbReference type="EMBL" id="CP136890">
    <property type="protein sequence ID" value="WOK93727.1"/>
    <property type="molecule type" value="Genomic_DNA"/>
</dbReference>
<evidence type="ECO:0000313" key="2">
    <source>
        <dbReference type="EMBL" id="WOK93727.1"/>
    </source>
</evidence>
<dbReference type="Proteomes" id="UP001327560">
    <property type="component" value="Chromosome 1"/>
</dbReference>
<reference evidence="2 3" key="1">
    <citation type="submission" date="2023-10" db="EMBL/GenBank/DDBJ databases">
        <title>Chromosome-scale genome assembly provides insights into flower coloration mechanisms of Canna indica.</title>
        <authorList>
            <person name="Li C."/>
        </authorList>
    </citation>
    <scope>NUCLEOTIDE SEQUENCE [LARGE SCALE GENOMIC DNA]</scope>
    <source>
        <tissue evidence="2">Flower</tissue>
    </source>
</reference>